<feature type="transmembrane region" description="Helical" evidence="9">
    <location>
        <begin position="259"/>
        <end position="277"/>
    </location>
</feature>
<comment type="subcellular location">
    <subcellularLocation>
        <location evidence="1">Endomembrane system</location>
        <topology evidence="1">Multi-pass membrane protein</topology>
    </subcellularLocation>
</comment>
<dbReference type="EMBL" id="LATX01002462">
    <property type="protein sequence ID" value="KTB28889.1"/>
    <property type="molecule type" value="Genomic_DNA"/>
</dbReference>
<evidence type="ECO:0000256" key="1">
    <source>
        <dbReference type="ARBA" id="ARBA00004127"/>
    </source>
</evidence>
<accession>A0A0W0EXQ5</accession>
<evidence type="ECO:0000256" key="8">
    <source>
        <dbReference type="SAM" id="MobiDB-lite"/>
    </source>
</evidence>
<keyword evidence="4 9" id="KW-0812">Transmembrane</keyword>
<feature type="region of interest" description="Disordered" evidence="8">
    <location>
        <begin position="391"/>
        <end position="463"/>
    </location>
</feature>
<dbReference type="GO" id="GO:0006874">
    <property type="term" value="P:intracellular calcium ion homeostasis"/>
    <property type="evidence" value="ECO:0007669"/>
    <property type="project" value="TreeGrafter"/>
</dbReference>
<dbReference type="Proteomes" id="UP000054988">
    <property type="component" value="Unassembled WGS sequence"/>
</dbReference>
<protein>
    <recommendedName>
        <fullName evidence="10">Sodium/calcium exchanger membrane region domain-containing protein</fullName>
    </recommendedName>
</protein>
<dbReference type="PANTHER" id="PTHR31503">
    <property type="entry name" value="VACUOLAR CALCIUM ION TRANSPORTER"/>
    <property type="match status" value="1"/>
</dbReference>
<evidence type="ECO:0000259" key="10">
    <source>
        <dbReference type="Pfam" id="PF01699"/>
    </source>
</evidence>
<feature type="transmembrane region" description="Helical" evidence="9">
    <location>
        <begin position="600"/>
        <end position="621"/>
    </location>
</feature>
<evidence type="ECO:0000313" key="12">
    <source>
        <dbReference type="Proteomes" id="UP000054988"/>
    </source>
</evidence>
<feature type="compositionally biased region" description="Low complexity" evidence="8">
    <location>
        <begin position="320"/>
        <end position="331"/>
    </location>
</feature>
<keyword evidence="3" id="KW-0813">Transport</keyword>
<gene>
    <name evidence="11" type="ORF">WG66_18593</name>
</gene>
<dbReference type="GO" id="GO:0012505">
    <property type="term" value="C:endomembrane system"/>
    <property type="evidence" value="ECO:0007669"/>
    <property type="project" value="UniProtKB-SubCell"/>
</dbReference>
<feature type="compositionally biased region" description="Polar residues" evidence="8">
    <location>
        <begin position="431"/>
        <end position="445"/>
    </location>
</feature>
<dbReference type="eggNOG" id="KOG1397">
    <property type="taxonomic scope" value="Eukaryota"/>
</dbReference>
<comment type="similarity">
    <text evidence="2">Belongs to the Ca(2+):cation antiporter (CaCA) (TC 2.A.19) family.</text>
</comment>
<proteinExistence type="inferred from homology"/>
<feature type="transmembrane region" description="Helical" evidence="9">
    <location>
        <begin position="153"/>
        <end position="171"/>
    </location>
</feature>
<feature type="compositionally biased region" description="Polar residues" evidence="8">
    <location>
        <begin position="394"/>
        <end position="407"/>
    </location>
</feature>
<keyword evidence="6" id="KW-0406">Ion transport</keyword>
<feature type="transmembrane region" description="Helical" evidence="9">
    <location>
        <begin position="218"/>
        <end position="239"/>
    </location>
</feature>
<organism evidence="11 12">
    <name type="scientific">Moniliophthora roreri</name>
    <name type="common">Frosty pod rot fungus</name>
    <name type="synonym">Monilia roreri</name>
    <dbReference type="NCBI Taxonomy" id="221103"/>
    <lineage>
        <taxon>Eukaryota</taxon>
        <taxon>Fungi</taxon>
        <taxon>Dikarya</taxon>
        <taxon>Basidiomycota</taxon>
        <taxon>Agaricomycotina</taxon>
        <taxon>Agaricomycetes</taxon>
        <taxon>Agaricomycetidae</taxon>
        <taxon>Agaricales</taxon>
        <taxon>Marasmiineae</taxon>
        <taxon>Marasmiaceae</taxon>
        <taxon>Moniliophthora</taxon>
    </lineage>
</organism>
<feature type="transmembrane region" description="Helical" evidence="9">
    <location>
        <begin position="500"/>
        <end position="518"/>
    </location>
</feature>
<evidence type="ECO:0000256" key="5">
    <source>
        <dbReference type="ARBA" id="ARBA00022989"/>
    </source>
</evidence>
<evidence type="ECO:0000256" key="3">
    <source>
        <dbReference type="ARBA" id="ARBA00022448"/>
    </source>
</evidence>
<keyword evidence="7 9" id="KW-0472">Membrane</keyword>
<feature type="transmembrane region" description="Helical" evidence="9">
    <location>
        <begin position="183"/>
        <end position="206"/>
    </location>
</feature>
<dbReference type="Pfam" id="PF01699">
    <property type="entry name" value="Na_Ca_ex"/>
    <property type="match status" value="2"/>
</dbReference>
<feature type="transmembrane region" description="Helical" evidence="9">
    <location>
        <begin position="565"/>
        <end position="588"/>
    </location>
</feature>
<feature type="transmembrane region" description="Helical" evidence="9">
    <location>
        <begin position="89"/>
        <end position="110"/>
    </location>
</feature>
<sequence length="664" mass="72522">MNLSPTRDNRDYTLSQFPVPDASPIPYSSELSLTRIESNFSAFSSSSRTNLMEDISGHTGENQRRFVRSSSGVDHGGGWLKDAFQGWQMIILGSWLNLLFIAVPAAWIIAITMEEYHGLVFIFCILALIPLVKIHEVTTHELAVRIGGNKTGLVNASVSNIVEIVVAFSALRKCELRVVQSSLIGSILSKLLLILGLCFLAGGMRFSEQGFDATANRVNSSLLTISVAVLLLPAAYHFALSGNADGLMPEWQKENILRMSRGVSIILVFVYGLYLIFQLVSHSHLYKDTDEKSRRLSLKVPLPRSSSLFQLDKERLSKKNVSSSSLTSSESKNGRDNTLGKWFKGLSSTSLSSSPSRSLSPSRAPSPQTTPNNGGVRPLYLGRTLAVDPFAVSDPNSSQATLTNPQASYVPEDVGPTIRHVETPAQMPRGDSTSSFGHNRSSPTPSRDFRGPTINNHYHPGLTVDLTDEKNTKAHFGDIEQQNEPVSPRDNLHPQQEPRMSWFLITVSLIFATGAVAVTADWLVESMDGISKTVHKSWVALILLPAVSSLAECSTAIGSSMKDRITLSISVAVGSSIQTALFVIPLMIQLGWIMGKPLSLLFDPFDAIVLYISVQTMSHVVSDGRSNWLEGAILICLYIIIAVAFWFYPPSLLPTSLAVCNAFP</sequence>
<feature type="compositionally biased region" description="Low complexity" evidence="8">
    <location>
        <begin position="348"/>
        <end position="367"/>
    </location>
</feature>
<dbReference type="GO" id="GO:0000329">
    <property type="term" value="C:fungal-type vacuole membrane"/>
    <property type="evidence" value="ECO:0007669"/>
    <property type="project" value="TreeGrafter"/>
</dbReference>
<feature type="domain" description="Sodium/calcium exchanger membrane region" evidence="10">
    <location>
        <begin position="506"/>
        <end position="646"/>
    </location>
</feature>
<dbReference type="InterPro" id="IPR044880">
    <property type="entry name" value="NCX_ion-bd_dom_sf"/>
</dbReference>
<evidence type="ECO:0000256" key="6">
    <source>
        <dbReference type="ARBA" id="ARBA00023065"/>
    </source>
</evidence>
<dbReference type="InterPro" id="IPR004837">
    <property type="entry name" value="NaCa_Exmemb"/>
</dbReference>
<name>A0A0W0EXQ5_MONRR</name>
<feature type="domain" description="Sodium/calcium exchanger membrane region" evidence="10">
    <location>
        <begin position="119"/>
        <end position="279"/>
    </location>
</feature>
<reference evidence="11 12" key="1">
    <citation type="submission" date="2015-12" db="EMBL/GenBank/DDBJ databases">
        <title>Draft genome sequence of Moniliophthora roreri, the causal agent of frosty pod rot of cacao.</title>
        <authorList>
            <person name="Aime M.C."/>
            <person name="Diaz-Valderrama J.R."/>
            <person name="Kijpornyongpan T."/>
            <person name="Phillips-Mora W."/>
        </authorList>
    </citation>
    <scope>NUCLEOTIDE SEQUENCE [LARGE SCALE GENOMIC DNA]</scope>
    <source>
        <strain evidence="11 12">MCA 2952</strain>
    </source>
</reference>
<dbReference type="Gene3D" id="1.20.1420.30">
    <property type="entry name" value="NCX, central ion-binding region"/>
    <property type="match status" value="2"/>
</dbReference>
<feature type="transmembrane region" description="Helical" evidence="9">
    <location>
        <begin position="628"/>
        <end position="648"/>
    </location>
</feature>
<dbReference type="PANTHER" id="PTHR31503:SF20">
    <property type="entry name" value="CA(2+)_H(+) EXCHANGER, PUTATIVE (EUROFUNG)-RELATED"/>
    <property type="match status" value="1"/>
</dbReference>
<feature type="region of interest" description="Disordered" evidence="8">
    <location>
        <begin position="348"/>
        <end position="379"/>
    </location>
</feature>
<dbReference type="AlphaFoldDB" id="A0A0W0EXQ5"/>
<feature type="region of interest" description="Disordered" evidence="8">
    <location>
        <begin position="320"/>
        <end position="339"/>
    </location>
</feature>
<keyword evidence="5 9" id="KW-1133">Transmembrane helix</keyword>
<evidence type="ECO:0000256" key="9">
    <source>
        <dbReference type="SAM" id="Phobius"/>
    </source>
</evidence>
<feature type="transmembrane region" description="Helical" evidence="9">
    <location>
        <begin position="538"/>
        <end position="558"/>
    </location>
</feature>
<dbReference type="InterPro" id="IPR004713">
    <property type="entry name" value="CaH_exchang"/>
</dbReference>
<dbReference type="GO" id="GO:0015369">
    <property type="term" value="F:calcium:proton antiporter activity"/>
    <property type="evidence" value="ECO:0007669"/>
    <property type="project" value="UniProtKB-ARBA"/>
</dbReference>
<evidence type="ECO:0000256" key="2">
    <source>
        <dbReference type="ARBA" id="ARBA00008170"/>
    </source>
</evidence>
<evidence type="ECO:0000256" key="4">
    <source>
        <dbReference type="ARBA" id="ARBA00022692"/>
    </source>
</evidence>
<comment type="caution">
    <text evidence="11">The sequence shown here is derived from an EMBL/GenBank/DDBJ whole genome shotgun (WGS) entry which is preliminary data.</text>
</comment>
<feature type="transmembrane region" description="Helical" evidence="9">
    <location>
        <begin position="116"/>
        <end position="132"/>
    </location>
</feature>
<evidence type="ECO:0000256" key="7">
    <source>
        <dbReference type="ARBA" id="ARBA00023136"/>
    </source>
</evidence>
<evidence type="ECO:0000313" key="11">
    <source>
        <dbReference type="EMBL" id="KTB28889.1"/>
    </source>
</evidence>